<sequence length="1059" mass="122294">MVEDVALIKCDERNHLGQALRCLASLHNTETLDLINTTMIQQISLVGLLNESVDFVNAFKNVVTCSWMLQSLKVLPVTENETQGAKNMSDENAKKFFDHFIAVVGKIYTRANEMLQSIERQNGWYNGMHYWGVMFSRSIRVLPFGILHEYGFKSLDLGPNGAEYFWRLLRALVNGSKGYLYEEYGLDRLNKIRTQFLKNTREYQNYCGKPDVRTLLLRLYDVCKNESSTLKDKILKNLPIDISCEWKQYFDVIISTVKTRILTLQSYGKEPEETDPWRKLPNLNFEARWDYLVRAVPYFEEFIKDLRYFLSESKRKKEKAHTLDSDVLNLLKKHGFHKVSSGLMGTLEQFVTIVNDLLGDNDNWSKGGLCKLIEGLSYTFYERAMKSLTRPSCLYERLMWFACLLKDSHEDLLFYNLRQSALITTLTRELKEARLNSYVNEVINALLILPIMTRDLIKQLTRDNIDYGYYAQAIFSSKYSEEYMVLFFKVLIDLLRDVYHILMLTAPGNYWYRLPLEPPDFIKSLLHVNDRVTQKTALGTIYKTNEKKQIMFEWDAASNSPDYALQLQGTDWSIVDPKSVTPGSKDRDVGRSQMWDWFIYQGFSQETLKTTITGIVVHKLMYELFQGVLGLQNLYANVRVVIRKTLEKFLTPPKTFKAQLDWLAKLDVGDISDYNALDELVNKVRGMATEDSENAAETLNSLVGYAGALRRLLLEDPDDFGVYKHTFCFYTAVDSYLFVLYDFIDQLETDMKEMHTKTMTVKGAPKILKEHNTLRSWLDNQGFKDSKLHLDTKVTELKSVVELCNIDTFKLLRKQLQYAISIIEPDNVQDMVAWCTQIKKEKYNFIGDLKRDLKNTVFKFVGSTQALEMKEVVDNFVTALPKISECITKTFRSRSPFANATFHKELYDYYRRIFFKILSAVYQHWLNRHSYNSSVDICEVETMAEANADYHILQKPITKLEILRKMADTDVDKVIQINAELNTIFESVFGITNGNENRKNALEGYVAMMQGKSLIRQPDESNMALTAAVTTAVGTGAVGAGVVYFKFNALYAFFGKLLA</sequence>
<dbReference type="GeneID" id="94193568"/>
<comment type="caution">
    <text evidence="1">The sequence shown here is derived from an EMBL/GenBank/DDBJ whole genome shotgun (WGS) entry which is preliminary data.</text>
</comment>
<name>A0AAV4LQL8_BABCB</name>
<evidence type="ECO:0000313" key="2">
    <source>
        <dbReference type="Proteomes" id="UP001497744"/>
    </source>
</evidence>
<dbReference type="EMBL" id="BPLF01000001">
    <property type="protein sequence ID" value="GIX62087.1"/>
    <property type="molecule type" value="Genomic_DNA"/>
</dbReference>
<dbReference type="AlphaFoldDB" id="A0AAV4LQL8"/>
<dbReference type="RefSeq" id="XP_067714156.1">
    <property type="nucleotide sequence ID" value="XM_067858055.1"/>
</dbReference>
<protein>
    <submittedName>
        <fullName evidence="1">Chemotaxis protein</fullName>
    </submittedName>
</protein>
<proteinExistence type="predicted"/>
<organism evidence="1 2">
    <name type="scientific">Babesia caballi</name>
    <dbReference type="NCBI Taxonomy" id="5871"/>
    <lineage>
        <taxon>Eukaryota</taxon>
        <taxon>Sar</taxon>
        <taxon>Alveolata</taxon>
        <taxon>Apicomplexa</taxon>
        <taxon>Aconoidasida</taxon>
        <taxon>Piroplasmida</taxon>
        <taxon>Babesiidae</taxon>
        <taxon>Babesia</taxon>
    </lineage>
</organism>
<reference evidence="1 2" key="1">
    <citation type="submission" date="2021-06" db="EMBL/GenBank/DDBJ databases">
        <title>Genome sequence of Babesia caballi.</title>
        <authorList>
            <person name="Yamagishi J."/>
            <person name="Kidaka T."/>
            <person name="Ochi A."/>
        </authorList>
    </citation>
    <scope>NUCLEOTIDE SEQUENCE [LARGE SCALE GENOMIC DNA]</scope>
    <source>
        <strain evidence="1">USDA-D6B2</strain>
    </source>
</reference>
<keyword evidence="2" id="KW-1185">Reference proteome</keyword>
<gene>
    <name evidence="1" type="ORF">BcabD6B2_15220</name>
</gene>
<dbReference type="Proteomes" id="UP001497744">
    <property type="component" value="Unassembled WGS sequence"/>
</dbReference>
<accession>A0AAV4LQL8</accession>
<evidence type="ECO:0000313" key="1">
    <source>
        <dbReference type="EMBL" id="GIX62087.1"/>
    </source>
</evidence>